<dbReference type="SMART" id="SM00738">
    <property type="entry name" value="NGN"/>
    <property type="match status" value="1"/>
</dbReference>
<dbReference type="PANTHER" id="PTHR30265">
    <property type="entry name" value="RHO-INTERACTING TRANSCRIPTION TERMINATION FACTOR NUSG"/>
    <property type="match status" value="1"/>
</dbReference>
<dbReference type="CDD" id="cd09891">
    <property type="entry name" value="NGN_Bact_1"/>
    <property type="match status" value="1"/>
</dbReference>
<evidence type="ECO:0000256" key="3">
    <source>
        <dbReference type="ARBA" id="ARBA00023163"/>
    </source>
</evidence>
<dbReference type="InterPro" id="IPR014722">
    <property type="entry name" value="Rib_uL2_dom2"/>
</dbReference>
<feature type="domain" description="NusG-like N-terminal" evidence="5">
    <location>
        <begin position="1"/>
        <end position="111"/>
    </location>
</feature>
<dbReference type="Proteomes" id="UP000001491">
    <property type="component" value="Chromosome"/>
</dbReference>
<evidence type="ECO:0000313" key="7">
    <source>
        <dbReference type="EMBL" id="CAT04872.1"/>
    </source>
</evidence>
<evidence type="ECO:0000313" key="8">
    <source>
        <dbReference type="Proteomes" id="UP000001491"/>
    </source>
</evidence>
<evidence type="ECO:0000259" key="6">
    <source>
        <dbReference type="SMART" id="SM00739"/>
    </source>
</evidence>
<evidence type="ECO:0000256" key="1">
    <source>
        <dbReference type="ARBA" id="ARBA00022814"/>
    </source>
</evidence>
<dbReference type="InterPro" id="IPR043425">
    <property type="entry name" value="NusG-like"/>
</dbReference>
<dbReference type="HOGENOM" id="CLU_067287_1_1_14"/>
<evidence type="ECO:0000256" key="4">
    <source>
        <dbReference type="NCBIfam" id="TIGR01956"/>
    </source>
</evidence>
<dbReference type="Pfam" id="PF00467">
    <property type="entry name" value="KOW"/>
    <property type="match status" value="1"/>
</dbReference>
<dbReference type="CDD" id="cd06091">
    <property type="entry name" value="KOW_NusG"/>
    <property type="match status" value="1"/>
</dbReference>
<dbReference type="InterPro" id="IPR005824">
    <property type="entry name" value="KOW"/>
</dbReference>
<dbReference type="InterPro" id="IPR047050">
    <property type="entry name" value="NGN"/>
</dbReference>
<dbReference type="EMBL" id="FM864216">
    <property type="protein sequence ID" value="CAT04872.1"/>
    <property type="molecule type" value="Genomic_DNA"/>
</dbReference>
<keyword evidence="2" id="KW-0805">Transcription regulation</keyword>
<dbReference type="SUPFAM" id="SSF82679">
    <property type="entry name" value="N-utilization substance G protein NusG, N-terminal domain"/>
    <property type="match status" value="1"/>
</dbReference>
<protein>
    <recommendedName>
        <fullName evidence="4">Transcription termination/antitermination protein NusG</fullName>
    </recommendedName>
</protein>
<feature type="domain" description="KOW" evidence="6">
    <location>
        <begin position="127"/>
        <end position="154"/>
    </location>
</feature>
<organism evidence="7 8">
    <name type="scientific">Mesomycoplasma conjunctivae (strain ATCC 25834 / NCTC 10147 / HRC/581)</name>
    <name type="common">Mycoplasma conjunctivae</name>
    <dbReference type="NCBI Taxonomy" id="572263"/>
    <lineage>
        <taxon>Bacteria</taxon>
        <taxon>Bacillati</taxon>
        <taxon>Mycoplasmatota</taxon>
        <taxon>Mycoplasmoidales</taxon>
        <taxon>Metamycoplasmataceae</taxon>
        <taxon>Mesomycoplasma</taxon>
    </lineage>
</organism>
<dbReference type="InterPro" id="IPR006645">
    <property type="entry name" value="NGN-like_dom"/>
</dbReference>
<gene>
    <name evidence="7" type="primary">nusG</name>
    <name evidence="7" type="ordered locus">MCJ_001790</name>
</gene>
<evidence type="ECO:0000256" key="2">
    <source>
        <dbReference type="ARBA" id="ARBA00023015"/>
    </source>
</evidence>
<keyword evidence="1" id="KW-0889">Transcription antitermination</keyword>
<evidence type="ECO:0000259" key="5">
    <source>
        <dbReference type="SMART" id="SM00738"/>
    </source>
</evidence>
<dbReference type="SUPFAM" id="SSF50104">
    <property type="entry name" value="Translation proteins SH3-like domain"/>
    <property type="match status" value="1"/>
</dbReference>
<dbReference type="GO" id="GO:0006354">
    <property type="term" value="P:DNA-templated transcription elongation"/>
    <property type="evidence" value="ECO:0007669"/>
    <property type="project" value="InterPro"/>
</dbReference>
<dbReference type="InterPro" id="IPR010216">
    <property type="entry name" value="Transcrpt_antiterm_NusG_myco"/>
</dbReference>
<dbReference type="eggNOG" id="COG0250">
    <property type="taxonomic scope" value="Bacteria"/>
</dbReference>
<dbReference type="Gene3D" id="3.30.70.940">
    <property type="entry name" value="NusG, N-terminal domain"/>
    <property type="match status" value="1"/>
</dbReference>
<accession>C5J5Y0</accession>
<sequence>MISTISNKEDTAITLLKNRIEHEGPEMKAHFKEIIKFDVPYYAEKENTQEKKIKYQNLYKGYFFIKMDMNDQAWYIVRNTQYITGLVGSHGRGAKPTPISDRHFKKMKDNWEQIINDFKQYKGITLKIKIDDLVKIIDGPFNGDIGRVVAISDDRKVIDVELDNVFGKKAITSFDYKVVEKFEN</sequence>
<dbReference type="InterPro" id="IPR036735">
    <property type="entry name" value="NGN_dom_sf"/>
</dbReference>
<dbReference type="SMART" id="SM00739">
    <property type="entry name" value="KOW"/>
    <property type="match status" value="1"/>
</dbReference>
<dbReference type="Gene3D" id="2.30.30.30">
    <property type="match status" value="1"/>
</dbReference>
<reference evidence="8" key="1">
    <citation type="journal article" date="2009" name="BMC Bioinformatics">
        <title>The Mycoplasma conjunctivae genome sequencing, annotation and analysis.</title>
        <authorList>
            <person name="Calderon-Copete S.P."/>
            <person name="Wigger G."/>
            <person name="Wunderlin C."/>
            <person name="Schmidheini T."/>
            <person name="Frey J."/>
            <person name="Quail M.A."/>
            <person name="Falquet L."/>
        </authorList>
    </citation>
    <scope>NUCLEOTIDE SEQUENCE [LARGE SCALE GENOMIC DNA]</scope>
    <source>
        <strain evidence="8">ATCC 25834 / NCTC 10147 / HRC/581</strain>
    </source>
</reference>
<dbReference type="Pfam" id="PF02357">
    <property type="entry name" value="NusG"/>
    <property type="match status" value="1"/>
</dbReference>
<name>C5J5Y0_MESCH</name>
<proteinExistence type="predicted"/>
<keyword evidence="3" id="KW-0804">Transcription</keyword>
<dbReference type="GO" id="GO:0031564">
    <property type="term" value="P:transcription antitermination"/>
    <property type="evidence" value="ECO:0007669"/>
    <property type="project" value="UniProtKB-KW"/>
</dbReference>
<keyword evidence="8" id="KW-1185">Reference proteome</keyword>
<dbReference type="PANTHER" id="PTHR30265:SF4">
    <property type="entry name" value="KOW MOTIF FAMILY PROTEIN, EXPRESSED"/>
    <property type="match status" value="1"/>
</dbReference>
<dbReference type="InterPro" id="IPR008991">
    <property type="entry name" value="Translation_prot_SH3-like_sf"/>
</dbReference>
<dbReference type="AlphaFoldDB" id="C5J5Y0"/>
<dbReference type="NCBIfam" id="TIGR01956">
    <property type="entry name" value="NusG_myco"/>
    <property type="match status" value="1"/>
</dbReference>
<dbReference type="KEGG" id="mco:MCJ_001790"/>